<dbReference type="Gene3D" id="3.40.50.2300">
    <property type="match status" value="2"/>
</dbReference>
<dbReference type="CDD" id="cd01392">
    <property type="entry name" value="HTH_LacI"/>
    <property type="match status" value="1"/>
</dbReference>
<keyword evidence="1" id="KW-0805">Transcription regulation</keyword>
<gene>
    <name evidence="5" type="ORF">SAMN04487884_10677</name>
</gene>
<dbReference type="InterPro" id="IPR010982">
    <property type="entry name" value="Lambda_DNA-bd_dom_sf"/>
</dbReference>
<dbReference type="EMBL" id="FOGJ01000006">
    <property type="protein sequence ID" value="SER49076.1"/>
    <property type="molecule type" value="Genomic_DNA"/>
</dbReference>
<evidence type="ECO:0000259" key="4">
    <source>
        <dbReference type="PROSITE" id="PS50932"/>
    </source>
</evidence>
<keyword evidence="3" id="KW-0804">Transcription</keyword>
<protein>
    <submittedName>
        <fullName evidence="5">Transcriptional regulator, LacI family</fullName>
    </submittedName>
</protein>
<dbReference type="OrthoDB" id="9789891at2"/>
<feature type="domain" description="HTH lacI-type" evidence="4">
    <location>
        <begin position="2"/>
        <end position="56"/>
    </location>
</feature>
<dbReference type="Gene3D" id="1.10.260.40">
    <property type="entry name" value="lambda repressor-like DNA-binding domains"/>
    <property type="match status" value="1"/>
</dbReference>
<dbReference type="eggNOG" id="COG1609">
    <property type="taxonomic scope" value="Bacteria"/>
</dbReference>
<dbReference type="Pfam" id="PF00356">
    <property type="entry name" value="LacI"/>
    <property type="match status" value="1"/>
</dbReference>
<dbReference type="GO" id="GO:0003700">
    <property type="term" value="F:DNA-binding transcription factor activity"/>
    <property type="evidence" value="ECO:0007669"/>
    <property type="project" value="TreeGrafter"/>
</dbReference>
<dbReference type="InterPro" id="IPR046335">
    <property type="entry name" value="LacI/GalR-like_sensor"/>
</dbReference>
<accession>A0A1H9PL88</accession>
<reference evidence="5 6" key="1">
    <citation type="submission" date="2016-10" db="EMBL/GenBank/DDBJ databases">
        <authorList>
            <person name="de Groot N.N."/>
        </authorList>
    </citation>
    <scope>NUCLEOTIDE SEQUENCE [LARGE SCALE GENOMIC DNA]</scope>
    <source>
        <strain evidence="5 6">AR40</strain>
    </source>
</reference>
<dbReference type="RefSeq" id="WP_074755054.1">
    <property type="nucleotide sequence ID" value="NZ_FOGJ01000006.1"/>
</dbReference>
<dbReference type="SUPFAM" id="SSF47413">
    <property type="entry name" value="lambda repressor-like DNA-binding domains"/>
    <property type="match status" value="1"/>
</dbReference>
<proteinExistence type="predicted"/>
<dbReference type="SUPFAM" id="SSF53822">
    <property type="entry name" value="Periplasmic binding protein-like I"/>
    <property type="match status" value="1"/>
</dbReference>
<organism evidence="5 6">
    <name type="scientific">Butyrivibrio fibrisolvens</name>
    <dbReference type="NCBI Taxonomy" id="831"/>
    <lineage>
        <taxon>Bacteria</taxon>
        <taxon>Bacillati</taxon>
        <taxon>Bacillota</taxon>
        <taxon>Clostridia</taxon>
        <taxon>Lachnospirales</taxon>
        <taxon>Lachnospiraceae</taxon>
        <taxon>Butyrivibrio</taxon>
    </lineage>
</organism>
<dbReference type="InterPro" id="IPR028082">
    <property type="entry name" value="Peripla_BP_I"/>
</dbReference>
<dbReference type="InterPro" id="IPR000843">
    <property type="entry name" value="HTH_LacI"/>
</dbReference>
<evidence type="ECO:0000313" key="5">
    <source>
        <dbReference type="EMBL" id="SER49076.1"/>
    </source>
</evidence>
<dbReference type="PROSITE" id="PS50932">
    <property type="entry name" value="HTH_LACI_2"/>
    <property type="match status" value="1"/>
</dbReference>
<evidence type="ECO:0000256" key="1">
    <source>
        <dbReference type="ARBA" id="ARBA00023015"/>
    </source>
</evidence>
<dbReference type="Proteomes" id="UP000182584">
    <property type="component" value="Unassembled WGS sequence"/>
</dbReference>
<evidence type="ECO:0000313" key="6">
    <source>
        <dbReference type="Proteomes" id="UP000182584"/>
    </source>
</evidence>
<dbReference type="SMART" id="SM00354">
    <property type="entry name" value="HTH_LACI"/>
    <property type="match status" value="1"/>
</dbReference>
<dbReference type="AlphaFoldDB" id="A0A1H9PL88"/>
<dbReference type="Pfam" id="PF13377">
    <property type="entry name" value="Peripla_BP_3"/>
    <property type="match status" value="1"/>
</dbReference>
<evidence type="ECO:0000256" key="3">
    <source>
        <dbReference type="ARBA" id="ARBA00023163"/>
    </source>
</evidence>
<dbReference type="GO" id="GO:0000976">
    <property type="term" value="F:transcription cis-regulatory region binding"/>
    <property type="evidence" value="ECO:0007669"/>
    <property type="project" value="TreeGrafter"/>
</dbReference>
<sequence length="362" mass="40245">MATIKDIANKLGISVSTVSKGLNGAKDISASLRQEVLETAVEMGYTGRKTKRQSQKRLCIFIENMDYESTGTFGYDIVLGFRQAAYKEQFEVVIQPVSHEFQVSEKYDTYMLGNGFSGAFLLGFSLEDPWMEQIKFTAFSTVLLDNFIEKNPNVGYIGTDSEEGIAIAIEHLTKLGHEKIAFLDGSRGSMVSDLRMIAYLDSMSSHRLPVDPNLAVYGYFVADAAHYHVPTFLDLGATAILCGNDLIASGVIEECKRSGYKVPEDISVIGFDDLPLAQHLDPPLTTVKQDRIEIGKCGFYILRAMNEHISLTKNLLRPSLSVRSSTAIAKPRLAKRHSLDKDSVISANPELYAQFQQHRQIR</sequence>
<keyword evidence="2" id="KW-0238">DNA-binding</keyword>
<evidence type="ECO:0000256" key="2">
    <source>
        <dbReference type="ARBA" id="ARBA00023125"/>
    </source>
</evidence>
<dbReference type="PANTHER" id="PTHR30146:SF109">
    <property type="entry name" value="HTH-TYPE TRANSCRIPTIONAL REGULATOR GALS"/>
    <property type="match status" value="1"/>
</dbReference>
<name>A0A1H9PL88_BUTFI</name>
<dbReference type="CDD" id="cd06267">
    <property type="entry name" value="PBP1_LacI_sugar_binding-like"/>
    <property type="match status" value="1"/>
</dbReference>
<dbReference type="PANTHER" id="PTHR30146">
    <property type="entry name" value="LACI-RELATED TRANSCRIPTIONAL REPRESSOR"/>
    <property type="match status" value="1"/>
</dbReference>